<dbReference type="Pfam" id="PF06568">
    <property type="entry name" value="YjiS-like"/>
    <property type="match status" value="1"/>
</dbReference>
<keyword evidence="3" id="KW-1185">Reference proteome</keyword>
<evidence type="ECO:0000313" key="2">
    <source>
        <dbReference type="EMBL" id="PNQ90540.1"/>
    </source>
</evidence>
<reference evidence="2 3" key="1">
    <citation type="submission" date="2018-01" db="EMBL/GenBank/DDBJ databases">
        <title>Draft Genome Sequence of Pseudomonas gingeri NCPPB 3146 (LMG 5327), a White Line Reaction Producer.</title>
        <authorList>
            <person name="Rokni-Zadeh H."/>
            <person name="Bahrami T."/>
            <person name="Zarvandi S."/>
            <person name="Changi-Ashtiani M."/>
            <person name="De Mot R."/>
        </authorList>
    </citation>
    <scope>NUCLEOTIDE SEQUENCE [LARGE SCALE GENOMIC DNA]</scope>
    <source>
        <strain evidence="3">NCPPB 3146 \ LMG 5327</strain>
    </source>
</reference>
<accession>A0ABX4Y004</accession>
<protein>
    <submittedName>
        <fullName evidence="2">DUF1127 domain-containing protein</fullName>
    </submittedName>
</protein>
<evidence type="ECO:0000259" key="1">
    <source>
        <dbReference type="Pfam" id="PF06568"/>
    </source>
</evidence>
<dbReference type="Proteomes" id="UP000236232">
    <property type="component" value="Unassembled WGS sequence"/>
</dbReference>
<comment type="caution">
    <text evidence="2">The sequence shown here is derived from an EMBL/GenBank/DDBJ whole genome shotgun (WGS) entry which is preliminary data.</text>
</comment>
<gene>
    <name evidence="2" type="ORF">CCU68_21255</name>
</gene>
<name>A0ABX4Y004_9PSED</name>
<sequence length="76" mass="8704">MMKGQKGYLLVGAASHSGFSPRALWQRLVRWHDLSRERQLLAAMSDDALKDMGLSRADVDRETHQHFWNDPLGKGR</sequence>
<organism evidence="2 3">
    <name type="scientific">Pseudomonas gingeri NCPPB 3146 = LMG 5327</name>
    <dbReference type="NCBI Taxonomy" id="707248"/>
    <lineage>
        <taxon>Bacteria</taxon>
        <taxon>Pseudomonadati</taxon>
        <taxon>Pseudomonadota</taxon>
        <taxon>Gammaproteobacteria</taxon>
        <taxon>Pseudomonadales</taxon>
        <taxon>Pseudomonadaceae</taxon>
        <taxon>Pseudomonas</taxon>
    </lineage>
</organism>
<feature type="domain" description="YjiS-like" evidence="1">
    <location>
        <begin position="24"/>
        <end position="59"/>
    </location>
</feature>
<evidence type="ECO:0000313" key="3">
    <source>
        <dbReference type="Proteomes" id="UP000236232"/>
    </source>
</evidence>
<dbReference type="InterPro" id="IPR009506">
    <property type="entry name" value="YjiS-like"/>
</dbReference>
<dbReference type="EMBL" id="POWE01000125">
    <property type="protein sequence ID" value="PNQ90540.1"/>
    <property type="molecule type" value="Genomic_DNA"/>
</dbReference>
<proteinExistence type="predicted"/>